<dbReference type="Gene3D" id="6.10.340.10">
    <property type="match status" value="1"/>
</dbReference>
<comment type="catalytic activity">
    <reaction evidence="1">
        <text>ATP + protein L-histidine = ADP + protein N-phospho-L-histidine.</text>
        <dbReference type="EC" id="2.7.13.3"/>
    </reaction>
</comment>
<keyword evidence="7" id="KW-0418">Kinase</keyword>
<dbReference type="InterPro" id="IPR004358">
    <property type="entry name" value="Sig_transdc_His_kin-like_C"/>
</dbReference>
<keyword evidence="8" id="KW-0067">ATP-binding</keyword>
<dbReference type="InterPro" id="IPR036097">
    <property type="entry name" value="HisK_dim/P_sf"/>
</dbReference>
<evidence type="ECO:0000256" key="9">
    <source>
        <dbReference type="ARBA" id="ARBA00023012"/>
    </source>
</evidence>
<feature type="domain" description="HAMP" evidence="13">
    <location>
        <begin position="211"/>
        <end position="257"/>
    </location>
</feature>
<keyword evidence="11" id="KW-0812">Transmembrane</keyword>
<protein>
    <recommendedName>
        <fullName evidence="3">histidine kinase</fullName>
        <ecNumber evidence="3">2.7.13.3</ecNumber>
    </recommendedName>
</protein>
<keyword evidence="5" id="KW-0808">Transferase</keyword>
<dbReference type="GO" id="GO:0000155">
    <property type="term" value="F:phosphorelay sensor kinase activity"/>
    <property type="evidence" value="ECO:0007669"/>
    <property type="project" value="InterPro"/>
</dbReference>
<feature type="transmembrane region" description="Helical" evidence="11">
    <location>
        <begin position="181"/>
        <end position="204"/>
    </location>
</feature>
<dbReference type="PRINTS" id="PR00344">
    <property type="entry name" value="BCTRLSENSOR"/>
</dbReference>
<keyword evidence="11" id="KW-0472">Membrane</keyword>
<dbReference type="Gene3D" id="1.10.287.130">
    <property type="match status" value="1"/>
</dbReference>
<dbReference type="EMBL" id="MGFH01000229">
    <property type="protein sequence ID" value="OGM01698.1"/>
    <property type="molecule type" value="Genomic_DNA"/>
</dbReference>
<evidence type="ECO:0000313" key="15">
    <source>
        <dbReference type="Proteomes" id="UP000178735"/>
    </source>
</evidence>
<dbReference type="SUPFAM" id="SSF158472">
    <property type="entry name" value="HAMP domain-like"/>
    <property type="match status" value="1"/>
</dbReference>
<evidence type="ECO:0000256" key="10">
    <source>
        <dbReference type="SAM" id="Coils"/>
    </source>
</evidence>
<accession>A0A1F7WHN3</accession>
<keyword evidence="6" id="KW-0547">Nucleotide-binding</keyword>
<reference evidence="14 15" key="1">
    <citation type="journal article" date="2016" name="Nat. Commun.">
        <title>Thousands of microbial genomes shed light on interconnected biogeochemical processes in an aquifer system.</title>
        <authorList>
            <person name="Anantharaman K."/>
            <person name="Brown C.T."/>
            <person name="Hug L.A."/>
            <person name="Sharon I."/>
            <person name="Castelle C.J."/>
            <person name="Probst A.J."/>
            <person name="Thomas B.C."/>
            <person name="Singh A."/>
            <person name="Wilkins M.J."/>
            <person name="Karaoz U."/>
            <person name="Brodie E.L."/>
            <person name="Williams K.H."/>
            <person name="Hubbard S.S."/>
            <person name="Banfield J.F."/>
        </authorList>
    </citation>
    <scope>NUCLEOTIDE SEQUENCE [LARGE SCALE GENOMIC DNA]</scope>
</reference>
<keyword evidence="9" id="KW-0902">Two-component regulatory system</keyword>
<dbReference type="Pfam" id="PF02518">
    <property type="entry name" value="HATPase_c"/>
    <property type="match status" value="1"/>
</dbReference>
<dbReference type="GO" id="GO:0005524">
    <property type="term" value="F:ATP binding"/>
    <property type="evidence" value="ECO:0007669"/>
    <property type="project" value="UniProtKB-KW"/>
</dbReference>
<dbReference type="Proteomes" id="UP000178735">
    <property type="component" value="Unassembled WGS sequence"/>
</dbReference>
<evidence type="ECO:0000256" key="4">
    <source>
        <dbReference type="ARBA" id="ARBA00022553"/>
    </source>
</evidence>
<dbReference type="Gene3D" id="3.30.565.10">
    <property type="entry name" value="Histidine kinase-like ATPase, C-terminal domain"/>
    <property type="match status" value="1"/>
</dbReference>
<evidence type="ECO:0000256" key="8">
    <source>
        <dbReference type="ARBA" id="ARBA00022840"/>
    </source>
</evidence>
<dbReference type="PROSITE" id="PS50109">
    <property type="entry name" value="HIS_KIN"/>
    <property type="match status" value="1"/>
</dbReference>
<dbReference type="CDD" id="cd06225">
    <property type="entry name" value="HAMP"/>
    <property type="match status" value="1"/>
</dbReference>
<dbReference type="InterPro" id="IPR003661">
    <property type="entry name" value="HisK_dim/P_dom"/>
</dbReference>
<dbReference type="SUPFAM" id="SSF55874">
    <property type="entry name" value="ATPase domain of HSP90 chaperone/DNA topoisomerase II/histidine kinase"/>
    <property type="match status" value="1"/>
</dbReference>
<organism evidence="14 15">
    <name type="scientific">Candidatus Wallbacteria bacterium GWC2_49_35</name>
    <dbReference type="NCBI Taxonomy" id="1817813"/>
    <lineage>
        <taxon>Bacteria</taxon>
        <taxon>Candidatus Walliibacteriota</taxon>
    </lineage>
</organism>
<keyword evidence="4" id="KW-0597">Phosphoprotein</keyword>
<dbReference type="SMART" id="SM00388">
    <property type="entry name" value="HisKA"/>
    <property type="match status" value="1"/>
</dbReference>
<comment type="subcellular location">
    <subcellularLocation>
        <location evidence="2">Membrane</location>
    </subcellularLocation>
</comment>
<feature type="domain" description="Histidine kinase" evidence="12">
    <location>
        <begin position="286"/>
        <end position="527"/>
    </location>
</feature>
<keyword evidence="10" id="KW-0175">Coiled coil</keyword>
<sequence>MYGVKIYTVRIIGLLALSAFLIYLGLVITFQYVRETASENRSESIQFVASEIHDQIIELKLMSNLIKLQQHLQNYVQSGEVEVYKLHVLNKNLEVIASSDISYIKKKFTDMSYKQVKERSRSYVINQVAEGEKIVECAYPIKASIFSDSRAPVNHAEGEVLGILLVWRKLSPLNEMIHSNYSSWGIVFVLLGILLVVILIGVYVNKFFVNLGSISGTAKKLAAGNLNERLEFDKNSEFGLLADSFNQIADNLENRIKETTFVNKKLEESNVEKEKQVSILSQMAGGVAHEIRNPLGGIRGFAELLKNEIEAGDEKKNRYINYILDEVKTLECLVQNVLDFARPKPPNKSKIFTEILMEALANIVENKIEAILKNNNKKIEYTFKINEGAGEFSADPGQMRQVILNLALNACEAMSETGGRLDVDFSPAPLETLKKEYGATADENIKKTIDSAASGTAYVKLSVSDTGCGMDKKILDNLFAPFFTTRASGTGLGLSICKKIVENHRGFMCVKSEPGKGTAFLVVLPAA</sequence>
<evidence type="ECO:0000259" key="12">
    <source>
        <dbReference type="PROSITE" id="PS50109"/>
    </source>
</evidence>
<dbReference type="PANTHER" id="PTHR43065:SF10">
    <property type="entry name" value="PEROXIDE STRESS-ACTIVATED HISTIDINE KINASE MAK3"/>
    <property type="match status" value="1"/>
</dbReference>
<evidence type="ECO:0000313" key="14">
    <source>
        <dbReference type="EMBL" id="OGM01698.1"/>
    </source>
</evidence>
<dbReference type="SUPFAM" id="SSF47384">
    <property type="entry name" value="Homodimeric domain of signal transducing histidine kinase"/>
    <property type="match status" value="1"/>
</dbReference>
<feature type="transmembrane region" description="Helical" evidence="11">
    <location>
        <begin position="12"/>
        <end position="33"/>
    </location>
</feature>
<dbReference type="InterPro" id="IPR036890">
    <property type="entry name" value="HATPase_C_sf"/>
</dbReference>
<evidence type="ECO:0000256" key="3">
    <source>
        <dbReference type="ARBA" id="ARBA00012438"/>
    </source>
</evidence>
<dbReference type="PANTHER" id="PTHR43065">
    <property type="entry name" value="SENSOR HISTIDINE KINASE"/>
    <property type="match status" value="1"/>
</dbReference>
<evidence type="ECO:0000256" key="2">
    <source>
        <dbReference type="ARBA" id="ARBA00004370"/>
    </source>
</evidence>
<keyword evidence="11" id="KW-1133">Transmembrane helix</keyword>
<dbReference type="InterPro" id="IPR003660">
    <property type="entry name" value="HAMP_dom"/>
</dbReference>
<evidence type="ECO:0000256" key="5">
    <source>
        <dbReference type="ARBA" id="ARBA00022679"/>
    </source>
</evidence>
<gene>
    <name evidence="14" type="ORF">A2008_12415</name>
</gene>
<dbReference type="SMART" id="SM00387">
    <property type="entry name" value="HATPase_c"/>
    <property type="match status" value="1"/>
</dbReference>
<feature type="coiled-coil region" evidence="10">
    <location>
        <begin position="249"/>
        <end position="283"/>
    </location>
</feature>
<dbReference type="EC" id="2.7.13.3" evidence="3"/>
<dbReference type="InterPro" id="IPR005467">
    <property type="entry name" value="His_kinase_dom"/>
</dbReference>
<evidence type="ECO:0000256" key="7">
    <source>
        <dbReference type="ARBA" id="ARBA00022777"/>
    </source>
</evidence>
<dbReference type="STRING" id="1817813.A2008_12415"/>
<dbReference type="InterPro" id="IPR003594">
    <property type="entry name" value="HATPase_dom"/>
</dbReference>
<name>A0A1F7WHN3_9BACT</name>
<dbReference type="Pfam" id="PF00672">
    <property type="entry name" value="HAMP"/>
    <property type="match status" value="1"/>
</dbReference>
<evidence type="ECO:0000256" key="1">
    <source>
        <dbReference type="ARBA" id="ARBA00000085"/>
    </source>
</evidence>
<dbReference type="Pfam" id="PF00512">
    <property type="entry name" value="HisKA"/>
    <property type="match status" value="1"/>
</dbReference>
<dbReference type="CDD" id="cd00082">
    <property type="entry name" value="HisKA"/>
    <property type="match status" value="1"/>
</dbReference>
<dbReference type="PROSITE" id="PS50885">
    <property type="entry name" value="HAMP"/>
    <property type="match status" value="1"/>
</dbReference>
<evidence type="ECO:0000259" key="13">
    <source>
        <dbReference type="PROSITE" id="PS50885"/>
    </source>
</evidence>
<dbReference type="GO" id="GO:0016020">
    <property type="term" value="C:membrane"/>
    <property type="evidence" value="ECO:0007669"/>
    <property type="project" value="UniProtKB-SubCell"/>
</dbReference>
<proteinExistence type="predicted"/>
<dbReference type="AlphaFoldDB" id="A0A1F7WHN3"/>
<evidence type="ECO:0000256" key="11">
    <source>
        <dbReference type="SAM" id="Phobius"/>
    </source>
</evidence>
<dbReference type="SMART" id="SM00304">
    <property type="entry name" value="HAMP"/>
    <property type="match status" value="1"/>
</dbReference>
<comment type="caution">
    <text evidence="14">The sequence shown here is derived from an EMBL/GenBank/DDBJ whole genome shotgun (WGS) entry which is preliminary data.</text>
</comment>
<evidence type="ECO:0000256" key="6">
    <source>
        <dbReference type="ARBA" id="ARBA00022741"/>
    </source>
</evidence>